<dbReference type="InterPro" id="IPR003141">
    <property type="entry name" value="Pol/His_phosphatase_N"/>
</dbReference>
<dbReference type="SUPFAM" id="SSF89550">
    <property type="entry name" value="PHP domain-like"/>
    <property type="match status" value="1"/>
</dbReference>
<proteinExistence type="predicted"/>
<dbReference type="PANTHER" id="PTHR42924:SF3">
    <property type="entry name" value="POLYMERASE_HISTIDINOL PHOSPHATASE N-TERMINAL DOMAIN-CONTAINING PROTEIN"/>
    <property type="match status" value="1"/>
</dbReference>
<dbReference type="InterPro" id="IPR016195">
    <property type="entry name" value="Pol/histidinol_Pase-like"/>
</dbReference>
<name>A0A2N5ZFG1_MUIH1</name>
<dbReference type="PANTHER" id="PTHR42924">
    <property type="entry name" value="EXONUCLEASE"/>
    <property type="match status" value="1"/>
</dbReference>
<dbReference type="GO" id="GO:0035312">
    <property type="term" value="F:5'-3' DNA exonuclease activity"/>
    <property type="evidence" value="ECO:0007669"/>
    <property type="project" value="TreeGrafter"/>
</dbReference>
<sequence length="235" mass="27035">MKKSILKADLHIHSVLSACASLDMSPKNIIEKAKELNIDVIAITDHNSCGNCEVAQRLGEKNNIIVLCGMEITVAEEFHVVALFSEISQARAVEKKLHEKLLPIEIDEDRNGYQLVVDEDENIIRHEKIFLNQATLPCDDVIKLVKENDGFFFFSHIDRDYYSILATLGFIPDKYQDMTFEIYGFDKKGMEKTIRNSDAHFIDWIGHRCFLIESKPDKESVIKNLLTSNFYYKED</sequence>
<dbReference type="GO" id="GO:0004534">
    <property type="term" value="F:5'-3' RNA exonuclease activity"/>
    <property type="evidence" value="ECO:0007669"/>
    <property type="project" value="TreeGrafter"/>
</dbReference>
<accession>A0A2N5ZFG1</accession>
<dbReference type="InterPro" id="IPR004013">
    <property type="entry name" value="PHP_dom"/>
</dbReference>
<evidence type="ECO:0000313" key="2">
    <source>
        <dbReference type="EMBL" id="PLX17445.1"/>
    </source>
</evidence>
<evidence type="ECO:0000259" key="1">
    <source>
        <dbReference type="SMART" id="SM00481"/>
    </source>
</evidence>
<gene>
    <name evidence="2" type="ORF">C0601_07755</name>
</gene>
<dbReference type="InterPro" id="IPR052018">
    <property type="entry name" value="PHP_domain"/>
</dbReference>
<reference evidence="2 3" key="1">
    <citation type="submission" date="2017-11" db="EMBL/GenBank/DDBJ databases">
        <title>Genome-resolved metagenomics identifies genetic mobility, metabolic interactions, and unexpected diversity in perchlorate-reducing communities.</title>
        <authorList>
            <person name="Barnum T.P."/>
            <person name="Figueroa I.A."/>
            <person name="Carlstrom C.I."/>
            <person name="Lucas L.N."/>
            <person name="Engelbrektson A.L."/>
            <person name="Coates J.D."/>
        </authorList>
    </citation>
    <scope>NUCLEOTIDE SEQUENCE [LARGE SCALE GENOMIC DNA]</scope>
    <source>
        <strain evidence="2">BM706</strain>
    </source>
</reference>
<dbReference type="EMBL" id="PKTG01000087">
    <property type="protein sequence ID" value="PLX17445.1"/>
    <property type="molecule type" value="Genomic_DNA"/>
</dbReference>
<protein>
    <recommendedName>
        <fullName evidence="1">Polymerase/histidinol phosphatase N-terminal domain-containing protein</fullName>
    </recommendedName>
</protein>
<evidence type="ECO:0000313" key="3">
    <source>
        <dbReference type="Proteomes" id="UP000234857"/>
    </source>
</evidence>
<organism evidence="2 3">
    <name type="scientific">Muiribacterium halophilum</name>
    <dbReference type="NCBI Taxonomy" id="2053465"/>
    <lineage>
        <taxon>Bacteria</taxon>
        <taxon>Candidatus Muiribacteriota</taxon>
        <taxon>Candidatus Muiribacteriia</taxon>
        <taxon>Candidatus Muiribacteriales</taxon>
        <taxon>Candidatus Muiribacteriaceae</taxon>
        <taxon>Candidatus Muiribacterium</taxon>
    </lineage>
</organism>
<dbReference type="Pfam" id="PF02811">
    <property type="entry name" value="PHP"/>
    <property type="match status" value="1"/>
</dbReference>
<comment type="caution">
    <text evidence="2">The sequence shown here is derived from an EMBL/GenBank/DDBJ whole genome shotgun (WGS) entry which is preliminary data.</text>
</comment>
<dbReference type="Proteomes" id="UP000234857">
    <property type="component" value="Unassembled WGS sequence"/>
</dbReference>
<dbReference type="CDD" id="cd07432">
    <property type="entry name" value="PHP_HisPPase"/>
    <property type="match status" value="1"/>
</dbReference>
<dbReference type="Gene3D" id="3.20.20.140">
    <property type="entry name" value="Metal-dependent hydrolases"/>
    <property type="match status" value="1"/>
</dbReference>
<dbReference type="SMART" id="SM00481">
    <property type="entry name" value="POLIIIAc"/>
    <property type="match status" value="1"/>
</dbReference>
<dbReference type="AlphaFoldDB" id="A0A2N5ZFG1"/>
<feature type="domain" description="Polymerase/histidinol phosphatase N-terminal" evidence="1">
    <location>
        <begin position="8"/>
        <end position="76"/>
    </location>
</feature>